<proteinExistence type="predicted"/>
<gene>
    <name evidence="2" type="ORF">FME351_LOCUS26581</name>
    <name evidence="1" type="ORF">KIK155_LOCUS20176</name>
    <name evidence="4" type="ORF">TOA249_LOCUS21655</name>
    <name evidence="3" type="ORF">TSG867_LOCUS21066</name>
</gene>
<name>A0A818LYW0_9BILA</name>
<dbReference type="AlphaFoldDB" id="A0A818LYW0"/>
<dbReference type="EMBL" id="CAJOBS010001893">
    <property type="protein sequence ID" value="CAF4772205.1"/>
    <property type="molecule type" value="Genomic_DNA"/>
</dbReference>
<dbReference type="EMBL" id="CAJNYU010003583">
    <property type="protein sequence ID" value="CAF3684164.1"/>
    <property type="molecule type" value="Genomic_DNA"/>
</dbReference>
<evidence type="ECO:0000313" key="1">
    <source>
        <dbReference type="EMBL" id="CAF3585541.1"/>
    </source>
</evidence>
<comment type="caution">
    <text evidence="1">The sequence shown here is derived from an EMBL/GenBank/DDBJ whole genome shotgun (WGS) entry which is preliminary data.</text>
</comment>
<dbReference type="Proteomes" id="UP000663862">
    <property type="component" value="Unassembled WGS sequence"/>
</dbReference>
<reference evidence="1" key="1">
    <citation type="submission" date="2021-02" db="EMBL/GenBank/DDBJ databases">
        <authorList>
            <person name="Nowell W R."/>
        </authorList>
    </citation>
    <scope>NUCLEOTIDE SEQUENCE</scope>
</reference>
<evidence type="ECO:0000313" key="5">
    <source>
        <dbReference type="Proteomes" id="UP000663865"/>
    </source>
</evidence>
<evidence type="ECO:0000313" key="4">
    <source>
        <dbReference type="EMBL" id="CAF4772205.1"/>
    </source>
</evidence>
<dbReference type="Proteomes" id="UP000663869">
    <property type="component" value="Unassembled WGS sequence"/>
</dbReference>
<dbReference type="EMBL" id="CAJNYV010003532">
    <property type="protein sequence ID" value="CAF3585541.1"/>
    <property type="molecule type" value="Genomic_DNA"/>
</dbReference>
<organism evidence="1 5">
    <name type="scientific">Rotaria socialis</name>
    <dbReference type="NCBI Taxonomy" id="392032"/>
    <lineage>
        <taxon>Eukaryota</taxon>
        <taxon>Metazoa</taxon>
        <taxon>Spiralia</taxon>
        <taxon>Gnathifera</taxon>
        <taxon>Rotifera</taxon>
        <taxon>Eurotatoria</taxon>
        <taxon>Bdelloidea</taxon>
        <taxon>Philodinida</taxon>
        <taxon>Philodinidae</taxon>
        <taxon>Rotaria</taxon>
    </lineage>
</organism>
<accession>A0A818LYW0</accession>
<evidence type="ECO:0000313" key="2">
    <source>
        <dbReference type="EMBL" id="CAF3684164.1"/>
    </source>
</evidence>
<protein>
    <submittedName>
        <fullName evidence="1">Uncharacterized protein</fullName>
    </submittedName>
</protein>
<dbReference type="Proteomes" id="UP000663838">
    <property type="component" value="Unassembled WGS sequence"/>
</dbReference>
<evidence type="ECO:0000313" key="3">
    <source>
        <dbReference type="EMBL" id="CAF4500717.1"/>
    </source>
</evidence>
<dbReference type="EMBL" id="CAJOBQ010001599">
    <property type="protein sequence ID" value="CAF4500717.1"/>
    <property type="molecule type" value="Genomic_DNA"/>
</dbReference>
<dbReference type="Proteomes" id="UP000663865">
    <property type="component" value="Unassembled WGS sequence"/>
</dbReference>
<sequence>MTSTKEVKLDLKFYEQVGSSNDFNPEKITNTINKLFIFNKTATEHSKYTDTFFNLDQKNAQASSTSASVGGGFSMFGIGGSIQGSGLSSSSSLNVLSNIKKDTYSSKDVQDLPAKEKIESEWTGEKWVPKSLYGYKITDVTDYLQIGIIAK</sequence>